<protein>
    <submittedName>
        <fullName evidence="1">Uncharacterized protein</fullName>
    </submittedName>
</protein>
<gene>
    <name evidence="1" type="ORF">Patl1_11345</name>
</gene>
<dbReference type="Proteomes" id="UP001164250">
    <property type="component" value="Chromosome 12"/>
</dbReference>
<evidence type="ECO:0000313" key="2">
    <source>
        <dbReference type="Proteomes" id="UP001164250"/>
    </source>
</evidence>
<accession>A0ACC1A6L3</accession>
<dbReference type="EMBL" id="CM047908">
    <property type="protein sequence ID" value="KAJ0082893.1"/>
    <property type="molecule type" value="Genomic_DNA"/>
</dbReference>
<reference evidence="2" key="1">
    <citation type="journal article" date="2023" name="G3 (Bethesda)">
        <title>Genome assembly and association tests identify interacting loci associated with vigor, precocity, and sex in interspecific pistachio rootstocks.</title>
        <authorList>
            <person name="Palmer W."/>
            <person name="Jacygrad E."/>
            <person name="Sagayaradj S."/>
            <person name="Cavanaugh K."/>
            <person name="Han R."/>
            <person name="Bertier L."/>
            <person name="Beede B."/>
            <person name="Kafkas S."/>
            <person name="Golino D."/>
            <person name="Preece J."/>
            <person name="Michelmore R."/>
        </authorList>
    </citation>
    <scope>NUCLEOTIDE SEQUENCE [LARGE SCALE GENOMIC DNA]</scope>
</reference>
<keyword evidence="2" id="KW-1185">Reference proteome</keyword>
<sequence>MKITVSMYILREKRFHNWLENARDWAISRSRFWGTPLPLWISEDGDEVVVMDSVEKLEKLSGVKVFDFHRHNMDHITIPSSRGPEFGVLHRVEDVFDCWFESGSMPYAYIHYLFENVELFEKNLPGNFVKSDNSLSHHIPSSLLPKHGGDRFYTLMVLSTALFGKPAFRNLICNGLVLAEDGKKMSKKLKNYPSPVEVRDVFLPWYNAYRFLVQNANRLEIEGGVNYVPIDLGTLQKSLNVLDQWINSATQSLVRFVHQEMDGYRLYTALDTFFLLETTFDSLQCMVSLGAFNFLQSDGSIHTILHGSSLSKYEKGLQGVGDSEDSIHFCRVPEEEGKRDEQIEKSVSRMMTIIDLARNIRDRHNKPIKSPLREMIVVHPDTDFLDDITGKLREYVLEELNVRSLVPCNDTLKYACLRAEPDFSVLGKRLGKSMGVVVKEVKAMTQGDILAFEKAGEVTIATHCLKLTDIKVVREFKRPDGDVLVILDLCPDESLFEAGVAGEVVTRIQKLRKKVSLEPTDLVDVYFESLDEDKSFSQQVLNSQEHYIKDAIGSPLLPVTMLPLHAVILGEESFHGISKMSFKISLARPALAFDSDAILALYSGNTKFLQGVQIYLLSRDHSNLKSDFQHGNGKIMVNCIENQPAAELVLGKHVFLSVGEYYLRTKTG</sequence>
<organism evidence="1 2">
    <name type="scientific">Pistacia atlantica</name>
    <dbReference type="NCBI Taxonomy" id="434234"/>
    <lineage>
        <taxon>Eukaryota</taxon>
        <taxon>Viridiplantae</taxon>
        <taxon>Streptophyta</taxon>
        <taxon>Embryophyta</taxon>
        <taxon>Tracheophyta</taxon>
        <taxon>Spermatophyta</taxon>
        <taxon>Magnoliopsida</taxon>
        <taxon>eudicotyledons</taxon>
        <taxon>Gunneridae</taxon>
        <taxon>Pentapetalae</taxon>
        <taxon>rosids</taxon>
        <taxon>malvids</taxon>
        <taxon>Sapindales</taxon>
        <taxon>Anacardiaceae</taxon>
        <taxon>Pistacia</taxon>
    </lineage>
</organism>
<comment type="caution">
    <text evidence="1">The sequence shown here is derived from an EMBL/GenBank/DDBJ whole genome shotgun (WGS) entry which is preliminary data.</text>
</comment>
<name>A0ACC1A6L3_9ROSI</name>
<proteinExistence type="predicted"/>
<evidence type="ECO:0000313" key="1">
    <source>
        <dbReference type="EMBL" id="KAJ0082893.1"/>
    </source>
</evidence>